<evidence type="ECO:0000313" key="7">
    <source>
        <dbReference type="EMBL" id="HGS86047.1"/>
    </source>
</evidence>
<protein>
    <submittedName>
        <fullName evidence="7">MFS transporter</fullName>
    </submittedName>
</protein>
<feature type="transmembrane region" description="Helical" evidence="5">
    <location>
        <begin position="76"/>
        <end position="96"/>
    </location>
</feature>
<evidence type="ECO:0000256" key="4">
    <source>
        <dbReference type="ARBA" id="ARBA00023136"/>
    </source>
</evidence>
<name>A0A7C4PZU7_9CHLR</name>
<proteinExistence type="predicted"/>
<organism evidence="7">
    <name type="scientific">Bellilinea caldifistulae</name>
    <dbReference type="NCBI Taxonomy" id="360411"/>
    <lineage>
        <taxon>Bacteria</taxon>
        <taxon>Bacillati</taxon>
        <taxon>Chloroflexota</taxon>
        <taxon>Anaerolineae</taxon>
        <taxon>Anaerolineales</taxon>
        <taxon>Anaerolineaceae</taxon>
        <taxon>Bellilinea</taxon>
    </lineage>
</organism>
<feature type="transmembrane region" description="Helical" evidence="5">
    <location>
        <begin position="227"/>
        <end position="249"/>
    </location>
</feature>
<dbReference type="PANTHER" id="PTHR23501">
    <property type="entry name" value="MAJOR FACILITATOR SUPERFAMILY"/>
    <property type="match status" value="1"/>
</dbReference>
<dbReference type="PRINTS" id="PR01035">
    <property type="entry name" value="TCRTETA"/>
</dbReference>
<keyword evidence="4 5" id="KW-0472">Membrane</keyword>
<evidence type="ECO:0000259" key="6">
    <source>
        <dbReference type="PROSITE" id="PS50850"/>
    </source>
</evidence>
<dbReference type="EMBL" id="DSXR01000006">
    <property type="protein sequence ID" value="HGS86047.1"/>
    <property type="molecule type" value="Genomic_DNA"/>
</dbReference>
<feature type="transmembrane region" description="Helical" evidence="5">
    <location>
        <begin position="135"/>
        <end position="159"/>
    </location>
</feature>
<feature type="transmembrane region" description="Helical" evidence="5">
    <location>
        <begin position="102"/>
        <end position="123"/>
    </location>
</feature>
<dbReference type="InterPro" id="IPR011701">
    <property type="entry name" value="MFS"/>
</dbReference>
<dbReference type="PROSITE" id="PS50850">
    <property type="entry name" value="MFS"/>
    <property type="match status" value="1"/>
</dbReference>
<evidence type="ECO:0000256" key="5">
    <source>
        <dbReference type="SAM" id="Phobius"/>
    </source>
</evidence>
<reference evidence="7" key="1">
    <citation type="journal article" date="2020" name="mSystems">
        <title>Genome- and Community-Level Interaction Insights into Carbon Utilization and Element Cycling Functions of Hydrothermarchaeota in Hydrothermal Sediment.</title>
        <authorList>
            <person name="Zhou Z."/>
            <person name="Liu Y."/>
            <person name="Xu W."/>
            <person name="Pan J."/>
            <person name="Luo Z.H."/>
            <person name="Li M."/>
        </authorList>
    </citation>
    <scope>NUCLEOTIDE SEQUENCE [LARGE SCALE GENOMIC DNA]</scope>
    <source>
        <strain evidence="7">SpSt-556</strain>
    </source>
</reference>
<feature type="transmembrane region" description="Helical" evidence="5">
    <location>
        <begin position="306"/>
        <end position="324"/>
    </location>
</feature>
<feature type="transmembrane region" description="Helical" evidence="5">
    <location>
        <begin position="336"/>
        <end position="353"/>
    </location>
</feature>
<comment type="caution">
    <text evidence="7">The sequence shown here is derived from an EMBL/GenBank/DDBJ whole genome shotgun (WGS) entry which is preliminary data.</text>
</comment>
<dbReference type="PANTHER" id="PTHR23501:SF190">
    <property type="entry name" value="MAJOR FACILITATOR SUPERFAMILY MFS_1"/>
    <property type="match status" value="1"/>
</dbReference>
<feature type="transmembrane region" description="Helical" evidence="5">
    <location>
        <begin position="196"/>
        <end position="215"/>
    </location>
</feature>
<feature type="transmembrane region" description="Helical" evidence="5">
    <location>
        <begin position="270"/>
        <end position="294"/>
    </location>
</feature>
<gene>
    <name evidence="7" type="ORF">ENT17_00330</name>
</gene>
<feature type="transmembrane region" description="Helical" evidence="5">
    <location>
        <begin position="165"/>
        <end position="184"/>
    </location>
</feature>
<dbReference type="Pfam" id="PF07690">
    <property type="entry name" value="MFS_1"/>
    <property type="match status" value="2"/>
</dbReference>
<dbReference type="GO" id="GO:0005886">
    <property type="term" value="C:plasma membrane"/>
    <property type="evidence" value="ECO:0007669"/>
    <property type="project" value="UniProtKB-SubCell"/>
</dbReference>
<dbReference type="GO" id="GO:0022857">
    <property type="term" value="F:transmembrane transporter activity"/>
    <property type="evidence" value="ECO:0007669"/>
    <property type="project" value="InterPro"/>
</dbReference>
<dbReference type="Gene3D" id="1.20.1250.20">
    <property type="entry name" value="MFS general substrate transporter like domains"/>
    <property type="match status" value="2"/>
</dbReference>
<dbReference type="CDD" id="cd17321">
    <property type="entry name" value="MFS_MMR_MDR_like"/>
    <property type="match status" value="1"/>
</dbReference>
<keyword evidence="3 5" id="KW-1133">Transmembrane helix</keyword>
<feature type="domain" description="Major facilitator superfamily (MFS) profile" evidence="6">
    <location>
        <begin position="11"/>
        <end position="457"/>
    </location>
</feature>
<evidence type="ECO:0000256" key="1">
    <source>
        <dbReference type="ARBA" id="ARBA00004651"/>
    </source>
</evidence>
<dbReference type="SUPFAM" id="SSF103473">
    <property type="entry name" value="MFS general substrate transporter"/>
    <property type="match status" value="1"/>
</dbReference>
<dbReference type="InterPro" id="IPR001958">
    <property type="entry name" value="Tet-R_TetA/multi-R_MdtG-like"/>
</dbReference>
<accession>A0A7C4PZU7</accession>
<feature type="transmembrane region" description="Helical" evidence="5">
    <location>
        <begin position="12"/>
        <end position="34"/>
    </location>
</feature>
<feature type="transmembrane region" description="Helical" evidence="5">
    <location>
        <begin position="46"/>
        <end position="64"/>
    </location>
</feature>
<comment type="subcellular location">
    <subcellularLocation>
        <location evidence="1">Cell membrane</location>
        <topology evidence="1">Multi-pass membrane protein</topology>
    </subcellularLocation>
</comment>
<sequence length="471" mass="49585">MLQDNKQRNQLLFLLFFGVLMGALDIAILGPALPSIRAEFGVDERALAWMFSSYVLFQLVSTPLMAKLSDVYGRRWIYILDIALFGFGSLLVAVSTSFNVVLIGRAIQGFGAGGIFPVASAVIGDTFPPEKRGSALGMIGAVFGVAFLIGPLLGGIILAFANWHWLFLINLPIAALLILFSLRLLPATRPATSRRLDAAGMALLALFLASLTFGLNQLDPTNLTASLLTPAVGGVLALAVVLLVILIQVERRTSLPMLPAHLFNRRQLGLAYLLSAGAGLAEASLVFVPLMAVTGLANQGINERNATWLLIPAILAMAVGSPLAGRLLDRVGSRNVIMGGTALLTTGFLMLSLLGGNLIFFLLSGVLIGGGLTALLGAPIRYIMLGEASTEERSLAQGLVTLFTSIGQLVGSALIGALVASFGAGNAFSGYQTAFGFITFTSLILFASATRLKTRQRELETLHGNEALSGG</sequence>
<keyword evidence="2 5" id="KW-0812">Transmembrane</keyword>
<evidence type="ECO:0000256" key="3">
    <source>
        <dbReference type="ARBA" id="ARBA00022989"/>
    </source>
</evidence>
<feature type="transmembrane region" description="Helical" evidence="5">
    <location>
        <begin position="399"/>
        <end position="422"/>
    </location>
</feature>
<feature type="transmembrane region" description="Helical" evidence="5">
    <location>
        <begin position="428"/>
        <end position="447"/>
    </location>
</feature>
<dbReference type="InterPro" id="IPR020846">
    <property type="entry name" value="MFS_dom"/>
</dbReference>
<evidence type="ECO:0000256" key="2">
    <source>
        <dbReference type="ARBA" id="ARBA00022692"/>
    </source>
</evidence>
<dbReference type="InterPro" id="IPR036259">
    <property type="entry name" value="MFS_trans_sf"/>
</dbReference>
<dbReference type="AlphaFoldDB" id="A0A7C4PZU7"/>
<feature type="transmembrane region" description="Helical" evidence="5">
    <location>
        <begin position="359"/>
        <end position="378"/>
    </location>
</feature>